<dbReference type="Gene3D" id="3.40.250.10">
    <property type="entry name" value="Rhodanese-like domain"/>
    <property type="match status" value="1"/>
</dbReference>
<dbReference type="EMBL" id="SHBM01000043">
    <property type="protein sequence ID" value="RZO16524.1"/>
    <property type="molecule type" value="Genomic_DNA"/>
</dbReference>
<feature type="domain" description="Rhodanese" evidence="1">
    <location>
        <begin position="27"/>
        <end position="123"/>
    </location>
</feature>
<reference evidence="2 3" key="1">
    <citation type="submission" date="2019-02" db="EMBL/GenBank/DDBJ databases">
        <title>Prokaryotic population dynamics and viral predation in marine succession experiment using metagenomics: the confinement effect.</title>
        <authorList>
            <person name="Haro-Moreno J.M."/>
            <person name="Rodriguez-Valera F."/>
            <person name="Lopez-Perez M."/>
        </authorList>
    </citation>
    <scope>NUCLEOTIDE SEQUENCE [LARGE SCALE GENOMIC DNA]</scope>
    <source>
        <strain evidence="2">MED-G167</strain>
    </source>
</reference>
<dbReference type="GO" id="GO:0004792">
    <property type="term" value="F:thiosulfate-cyanide sulfurtransferase activity"/>
    <property type="evidence" value="ECO:0007669"/>
    <property type="project" value="TreeGrafter"/>
</dbReference>
<evidence type="ECO:0000259" key="1">
    <source>
        <dbReference type="PROSITE" id="PS50206"/>
    </source>
</evidence>
<dbReference type="Proteomes" id="UP000318359">
    <property type="component" value="Unassembled WGS sequence"/>
</dbReference>
<dbReference type="SUPFAM" id="SSF52821">
    <property type="entry name" value="Rhodanese/Cell cycle control phosphatase"/>
    <property type="match status" value="1"/>
</dbReference>
<gene>
    <name evidence="2" type="ORF">EVB00_02860</name>
</gene>
<organism evidence="2 3">
    <name type="scientific">SAR86 cluster bacterium</name>
    <dbReference type="NCBI Taxonomy" id="2030880"/>
    <lineage>
        <taxon>Bacteria</taxon>
        <taxon>Pseudomonadati</taxon>
        <taxon>Pseudomonadota</taxon>
        <taxon>Gammaproteobacteria</taxon>
        <taxon>SAR86 cluster</taxon>
    </lineage>
</organism>
<dbReference type="InterPro" id="IPR001763">
    <property type="entry name" value="Rhodanese-like_dom"/>
</dbReference>
<dbReference type="Pfam" id="PF00581">
    <property type="entry name" value="Rhodanese"/>
    <property type="match status" value="1"/>
</dbReference>
<dbReference type="InterPro" id="IPR036873">
    <property type="entry name" value="Rhodanese-like_dom_sf"/>
</dbReference>
<dbReference type="PROSITE" id="PS50206">
    <property type="entry name" value="RHODANESE_3"/>
    <property type="match status" value="1"/>
</dbReference>
<accession>A0A520M5L5</accession>
<evidence type="ECO:0000313" key="3">
    <source>
        <dbReference type="Proteomes" id="UP000318359"/>
    </source>
</evidence>
<protein>
    <recommendedName>
        <fullName evidence="1">Rhodanese domain-containing protein</fullName>
    </recommendedName>
</protein>
<dbReference type="PANTHER" id="PTHR44086:SF13">
    <property type="entry name" value="THIOSULFATE SULFURTRANSFERASE PSPE"/>
    <property type="match status" value="1"/>
</dbReference>
<comment type="caution">
    <text evidence="2">The sequence shown here is derived from an EMBL/GenBank/DDBJ whole genome shotgun (WGS) entry which is preliminary data.</text>
</comment>
<dbReference type="SMART" id="SM00450">
    <property type="entry name" value="RHOD"/>
    <property type="match status" value="1"/>
</dbReference>
<sequence length="123" mass="13244">MTNISQLIEIANSSVKRLSFNEAKEFISSGAIIIDVREESEVAQSGKAKNALHIPRGLIEFTLSIDSQNNPMGINKDSIILVYCAAGARSALAAKTLQDLGFQNVYNLGGFNEWVANGGDLDN</sequence>
<name>A0A520M5L5_9GAMM</name>
<dbReference type="PANTHER" id="PTHR44086">
    <property type="entry name" value="THIOSULFATE SULFURTRANSFERASE RDL2, MITOCHONDRIAL-RELATED"/>
    <property type="match status" value="1"/>
</dbReference>
<proteinExistence type="predicted"/>
<dbReference type="AlphaFoldDB" id="A0A520M5L5"/>
<evidence type="ECO:0000313" key="2">
    <source>
        <dbReference type="EMBL" id="RZO16524.1"/>
    </source>
</evidence>